<proteinExistence type="predicted"/>
<feature type="region of interest" description="Disordered" evidence="1">
    <location>
        <begin position="1"/>
        <end position="48"/>
    </location>
</feature>
<dbReference type="PANTHER" id="PTHR35829">
    <property type="entry name" value="OS05G0470900 PROTEIN"/>
    <property type="match status" value="1"/>
</dbReference>
<reference evidence="2" key="1">
    <citation type="submission" date="2020-01" db="EMBL/GenBank/DDBJ databases">
        <title>Genome sequence of Kobresia littledalei, the first chromosome-level genome in the family Cyperaceae.</title>
        <authorList>
            <person name="Qu G."/>
        </authorList>
    </citation>
    <scope>NUCLEOTIDE SEQUENCE</scope>
    <source>
        <strain evidence="2">C.B.Clarke</strain>
        <tissue evidence="2">Leaf</tissue>
    </source>
</reference>
<dbReference type="EMBL" id="SWLB01000013">
    <property type="protein sequence ID" value="KAF3330618.1"/>
    <property type="molecule type" value="Genomic_DNA"/>
</dbReference>
<evidence type="ECO:0000256" key="1">
    <source>
        <dbReference type="SAM" id="MobiDB-lite"/>
    </source>
</evidence>
<evidence type="ECO:0000313" key="2">
    <source>
        <dbReference type="EMBL" id="KAF3330618.1"/>
    </source>
</evidence>
<organism evidence="2 3">
    <name type="scientific">Carex littledalei</name>
    <dbReference type="NCBI Taxonomy" id="544730"/>
    <lineage>
        <taxon>Eukaryota</taxon>
        <taxon>Viridiplantae</taxon>
        <taxon>Streptophyta</taxon>
        <taxon>Embryophyta</taxon>
        <taxon>Tracheophyta</taxon>
        <taxon>Spermatophyta</taxon>
        <taxon>Magnoliopsida</taxon>
        <taxon>Liliopsida</taxon>
        <taxon>Poales</taxon>
        <taxon>Cyperaceae</taxon>
        <taxon>Cyperoideae</taxon>
        <taxon>Cariceae</taxon>
        <taxon>Carex</taxon>
        <taxon>Carex subgen. Euthyceras</taxon>
    </lineage>
</organism>
<feature type="compositionally biased region" description="Basic and acidic residues" evidence="1">
    <location>
        <begin position="1"/>
        <end position="11"/>
    </location>
</feature>
<sequence length="348" mass="38988">MENNLSKDRPHNQLQLDSPRLPSARRSVSSSIDNSTNQPNLTRDASSGKLSMMVPFSWESSPGVPKDLGQRDMFSGKELDQLPPKPPPCRWHPSNGDATNNCDRDLSEGSSEYSDASSDAFDRVSLSEQLGIAGRLSSFRGLGLKDIEAMRSQSPSFIMDRFLPAANAIASSSVRPKRTAQRNEQITNREMPIPQTNNGMVQMVPISQNIEIHKEMSSRACGLMVFFPWKMKPIVCGFKNPAYKNRMPHANISFLAPNNHREVHDLRLLDKRPSYRERLSQGLGLPFLDTSRLPSKKTLNKLMQRDVEEDHSKRNIEKKNGRNNSLPVLKPPAESWLSRILGSANKGS</sequence>
<dbReference type="Pfam" id="PF05097">
    <property type="entry name" value="DUF688"/>
    <property type="match status" value="1"/>
</dbReference>
<keyword evidence="3" id="KW-1185">Reference proteome</keyword>
<name>A0A833QZ95_9POAL</name>
<dbReference type="PANTHER" id="PTHR35829:SF3">
    <property type="entry name" value="OS05G0470900 PROTEIN"/>
    <property type="match status" value="1"/>
</dbReference>
<gene>
    <name evidence="2" type="ORF">FCM35_KLT03972</name>
</gene>
<dbReference type="InterPro" id="IPR007789">
    <property type="entry name" value="DUF688"/>
</dbReference>
<protein>
    <submittedName>
        <fullName evidence="2">Uncharacterized protein</fullName>
    </submittedName>
</protein>
<evidence type="ECO:0000313" key="3">
    <source>
        <dbReference type="Proteomes" id="UP000623129"/>
    </source>
</evidence>
<feature type="region of interest" description="Disordered" evidence="1">
    <location>
        <begin position="76"/>
        <end position="116"/>
    </location>
</feature>
<dbReference type="Proteomes" id="UP000623129">
    <property type="component" value="Unassembled WGS sequence"/>
</dbReference>
<feature type="compositionally biased region" description="Basic and acidic residues" evidence="1">
    <location>
        <begin position="305"/>
        <end position="320"/>
    </location>
</feature>
<dbReference type="AlphaFoldDB" id="A0A833QZ95"/>
<feature type="compositionally biased region" description="Polar residues" evidence="1">
    <location>
        <begin position="26"/>
        <end position="48"/>
    </location>
</feature>
<accession>A0A833QZ95</accession>
<dbReference type="OrthoDB" id="767768at2759"/>
<comment type="caution">
    <text evidence="2">The sequence shown here is derived from an EMBL/GenBank/DDBJ whole genome shotgun (WGS) entry which is preliminary data.</text>
</comment>
<feature type="region of interest" description="Disordered" evidence="1">
    <location>
        <begin position="305"/>
        <end position="330"/>
    </location>
</feature>